<dbReference type="RefSeq" id="WP_084098601.1">
    <property type="nucleotide sequence ID" value="NZ_FWXK01000003.1"/>
</dbReference>
<dbReference type="AlphaFoldDB" id="A0A1W1YIS3"/>
<comment type="similarity">
    <text evidence="1">Belongs to the asp23 family.</text>
</comment>
<name>A0A1W1YIS3_9LACT</name>
<dbReference type="PANTHER" id="PTHR34297:SF3">
    <property type="entry name" value="ALKALINE SHOCK PROTEIN 23"/>
    <property type="match status" value="1"/>
</dbReference>
<dbReference type="EMBL" id="FWXK01000003">
    <property type="protein sequence ID" value="SMC36043.1"/>
    <property type="molecule type" value="Genomic_DNA"/>
</dbReference>
<dbReference type="Proteomes" id="UP000243884">
    <property type="component" value="Unassembled WGS sequence"/>
</dbReference>
<evidence type="ECO:0000256" key="1">
    <source>
        <dbReference type="ARBA" id="ARBA00005721"/>
    </source>
</evidence>
<proteinExistence type="inferred from homology"/>
<organism evidence="3 4">
    <name type="scientific">Aerococcus suis</name>
    <dbReference type="NCBI Taxonomy" id="371602"/>
    <lineage>
        <taxon>Bacteria</taxon>
        <taxon>Bacillati</taxon>
        <taxon>Bacillota</taxon>
        <taxon>Bacilli</taxon>
        <taxon>Lactobacillales</taxon>
        <taxon>Aerococcaceae</taxon>
        <taxon>Aerococcus</taxon>
    </lineage>
</organism>
<reference evidence="4" key="1">
    <citation type="submission" date="2017-04" db="EMBL/GenBank/DDBJ databases">
        <authorList>
            <person name="Varghese N."/>
            <person name="Submissions S."/>
        </authorList>
    </citation>
    <scope>NUCLEOTIDE SEQUENCE [LARGE SCALE GENOMIC DNA]</scope>
    <source>
        <strain evidence="4">DSM 21500</strain>
    </source>
</reference>
<dbReference type="STRING" id="371602.SAMN04487984_0711"/>
<gene>
    <name evidence="3" type="ORF">SAMN04487984_0711</name>
</gene>
<keyword evidence="4" id="KW-1185">Reference proteome</keyword>
<accession>A0A1W1YIS3</accession>
<dbReference type="PANTHER" id="PTHR34297">
    <property type="entry name" value="HYPOTHETICAL CYTOSOLIC PROTEIN-RELATED"/>
    <property type="match status" value="1"/>
</dbReference>
<evidence type="ECO:0000313" key="3">
    <source>
        <dbReference type="EMBL" id="SMC36043.1"/>
    </source>
</evidence>
<dbReference type="Pfam" id="PF03780">
    <property type="entry name" value="Asp23"/>
    <property type="match status" value="1"/>
</dbReference>
<dbReference type="OrthoDB" id="9808942at2"/>
<evidence type="ECO:0000313" key="4">
    <source>
        <dbReference type="Proteomes" id="UP000243884"/>
    </source>
</evidence>
<dbReference type="InterPro" id="IPR005531">
    <property type="entry name" value="Asp23"/>
</dbReference>
<evidence type="ECO:0000256" key="2">
    <source>
        <dbReference type="ARBA" id="ARBA00039575"/>
    </source>
</evidence>
<sequence length="130" mass="14418">MSQEKTDLTFDAQAIEHLANDAVLEVDGVLATQGDAFNKMKNQVSQATDEKDDGLDGVEADVGEVEVAIDLDIVVEYGKEIPKIFNEAVNNIENKVEHSTGLDVVEVNINIQDIMKLEDFNRIQMRQANK</sequence>
<protein>
    <recommendedName>
        <fullName evidence="2">Stress response regulator gls24 homolog</fullName>
    </recommendedName>
</protein>